<evidence type="ECO:0000313" key="2">
    <source>
        <dbReference type="EnsemblMetazoa" id="tetur08g05560.1"/>
    </source>
</evidence>
<evidence type="ECO:0000313" key="3">
    <source>
        <dbReference type="Proteomes" id="UP000015104"/>
    </source>
</evidence>
<reference evidence="3" key="1">
    <citation type="submission" date="2011-08" db="EMBL/GenBank/DDBJ databases">
        <authorList>
            <person name="Rombauts S."/>
        </authorList>
    </citation>
    <scope>NUCLEOTIDE SEQUENCE</scope>
    <source>
        <strain evidence="3">London</strain>
    </source>
</reference>
<accession>T1KBW9</accession>
<organism evidence="2 3">
    <name type="scientific">Tetranychus urticae</name>
    <name type="common">Two-spotted spider mite</name>
    <dbReference type="NCBI Taxonomy" id="32264"/>
    <lineage>
        <taxon>Eukaryota</taxon>
        <taxon>Metazoa</taxon>
        <taxon>Ecdysozoa</taxon>
        <taxon>Arthropoda</taxon>
        <taxon>Chelicerata</taxon>
        <taxon>Arachnida</taxon>
        <taxon>Acari</taxon>
        <taxon>Acariformes</taxon>
        <taxon>Trombidiformes</taxon>
        <taxon>Prostigmata</taxon>
        <taxon>Eleutherengona</taxon>
        <taxon>Raphignathae</taxon>
        <taxon>Tetranychoidea</taxon>
        <taxon>Tetranychidae</taxon>
        <taxon>Tetranychus</taxon>
    </lineage>
</organism>
<keyword evidence="3" id="KW-1185">Reference proteome</keyword>
<dbReference type="EnsemblMetazoa" id="tetur08g05560.1">
    <property type="protein sequence ID" value="tetur08g05560.1"/>
    <property type="gene ID" value="tetur08g05560"/>
</dbReference>
<sequence>MILTTKLKSNGSNKKYQENEQVKVFAFFSCSLFYHKLFIVIIL</sequence>
<dbReference type="AlphaFoldDB" id="T1KBW9"/>
<dbReference type="Proteomes" id="UP000015104">
    <property type="component" value="Unassembled WGS sequence"/>
</dbReference>
<dbReference type="HOGENOM" id="CLU_3242772_0_0_1"/>
<keyword evidence="1" id="KW-0472">Membrane</keyword>
<reference evidence="2" key="2">
    <citation type="submission" date="2015-06" db="UniProtKB">
        <authorList>
            <consortium name="EnsemblMetazoa"/>
        </authorList>
    </citation>
    <scope>IDENTIFICATION</scope>
</reference>
<dbReference type="EMBL" id="CAEY01001956">
    <property type="status" value="NOT_ANNOTATED_CDS"/>
    <property type="molecule type" value="Genomic_DNA"/>
</dbReference>
<protein>
    <submittedName>
        <fullName evidence="2">Uncharacterized protein</fullName>
    </submittedName>
</protein>
<proteinExistence type="predicted"/>
<name>T1KBW9_TETUR</name>
<keyword evidence="1" id="KW-1133">Transmembrane helix</keyword>
<feature type="transmembrane region" description="Helical" evidence="1">
    <location>
        <begin position="21"/>
        <end position="42"/>
    </location>
</feature>
<evidence type="ECO:0000256" key="1">
    <source>
        <dbReference type="SAM" id="Phobius"/>
    </source>
</evidence>
<keyword evidence="1" id="KW-0812">Transmembrane</keyword>